<dbReference type="OMA" id="NDAHETH"/>
<name>A0A2H3C7C1_ARMGA</name>
<evidence type="ECO:0000313" key="2">
    <source>
        <dbReference type="EMBL" id="PBK78965.1"/>
    </source>
</evidence>
<dbReference type="EMBL" id="KZ293924">
    <property type="protein sequence ID" value="PBK78965.1"/>
    <property type="molecule type" value="Genomic_DNA"/>
</dbReference>
<accession>A0A2H3C7C1</accession>
<dbReference type="InParanoid" id="A0A2H3C7C1"/>
<organism evidence="2 3">
    <name type="scientific">Armillaria gallica</name>
    <name type="common">Bulbous honey fungus</name>
    <name type="synonym">Armillaria bulbosa</name>
    <dbReference type="NCBI Taxonomy" id="47427"/>
    <lineage>
        <taxon>Eukaryota</taxon>
        <taxon>Fungi</taxon>
        <taxon>Dikarya</taxon>
        <taxon>Basidiomycota</taxon>
        <taxon>Agaricomycotina</taxon>
        <taxon>Agaricomycetes</taxon>
        <taxon>Agaricomycetidae</taxon>
        <taxon>Agaricales</taxon>
        <taxon>Marasmiineae</taxon>
        <taxon>Physalacriaceae</taxon>
        <taxon>Armillaria</taxon>
    </lineage>
</organism>
<protein>
    <submittedName>
        <fullName evidence="2">Uncharacterized protein</fullName>
    </submittedName>
</protein>
<keyword evidence="3" id="KW-1185">Reference proteome</keyword>
<gene>
    <name evidence="2" type="ORF">ARMGADRAFT_1093609</name>
</gene>
<dbReference type="OrthoDB" id="10519356at2759"/>
<feature type="region of interest" description="Disordered" evidence="1">
    <location>
        <begin position="209"/>
        <end position="259"/>
    </location>
</feature>
<evidence type="ECO:0000313" key="3">
    <source>
        <dbReference type="Proteomes" id="UP000217790"/>
    </source>
</evidence>
<dbReference type="AlphaFoldDB" id="A0A2H3C7C1"/>
<dbReference type="Proteomes" id="UP000217790">
    <property type="component" value="Unassembled WGS sequence"/>
</dbReference>
<sequence>MKQQLDLAVEDGLQDHVQKRLEDIEGEARRVLLETAQKETEDRQHLTDLQHDIDAVIQHEFDILMEDKVTNARLNVDVERRSLEQQIQELVNSKKILVEKRQHEKLTIFDKELKAKQNDLAKEADDAHRARIEAHRSQCEEKKKSLLADIQAAEARRSAASASQTEAYHGAITQTKAIDEDLSSAKRKMNEDTLAILRGLRDGSLRDAARANKHQSLPSCGEEADMDIDDNGPGHGGPAPPDVLSEIGDKEVASTNEEG</sequence>
<proteinExistence type="predicted"/>
<evidence type="ECO:0000256" key="1">
    <source>
        <dbReference type="SAM" id="MobiDB-lite"/>
    </source>
</evidence>
<reference evidence="3" key="1">
    <citation type="journal article" date="2017" name="Nat. Ecol. Evol.">
        <title>Genome expansion and lineage-specific genetic innovations in the forest pathogenic fungi Armillaria.</title>
        <authorList>
            <person name="Sipos G."/>
            <person name="Prasanna A.N."/>
            <person name="Walter M.C."/>
            <person name="O'Connor E."/>
            <person name="Balint B."/>
            <person name="Krizsan K."/>
            <person name="Kiss B."/>
            <person name="Hess J."/>
            <person name="Varga T."/>
            <person name="Slot J."/>
            <person name="Riley R."/>
            <person name="Boka B."/>
            <person name="Rigling D."/>
            <person name="Barry K."/>
            <person name="Lee J."/>
            <person name="Mihaltcheva S."/>
            <person name="LaButti K."/>
            <person name="Lipzen A."/>
            <person name="Waldron R."/>
            <person name="Moloney N.M."/>
            <person name="Sperisen C."/>
            <person name="Kredics L."/>
            <person name="Vagvoelgyi C."/>
            <person name="Patrignani A."/>
            <person name="Fitzpatrick D."/>
            <person name="Nagy I."/>
            <person name="Doyle S."/>
            <person name="Anderson J.B."/>
            <person name="Grigoriev I.V."/>
            <person name="Gueldener U."/>
            <person name="Muensterkoetter M."/>
            <person name="Nagy L.G."/>
        </authorList>
    </citation>
    <scope>NUCLEOTIDE SEQUENCE [LARGE SCALE GENOMIC DNA]</scope>
    <source>
        <strain evidence="3">Ar21-2</strain>
    </source>
</reference>